<dbReference type="SMART" id="SM00028">
    <property type="entry name" value="TPR"/>
    <property type="match status" value="4"/>
</dbReference>
<dbReference type="AlphaFoldDB" id="A0A075K5R6"/>
<evidence type="ECO:0000256" key="1">
    <source>
        <dbReference type="PROSITE-ProRule" id="PRU00339"/>
    </source>
</evidence>
<dbReference type="OrthoDB" id="9766687at2"/>
<dbReference type="Pfam" id="PF13469">
    <property type="entry name" value="Sulfotransfer_3"/>
    <property type="match status" value="1"/>
</dbReference>
<dbReference type="Pfam" id="PF14559">
    <property type="entry name" value="TPR_19"/>
    <property type="match status" value="2"/>
</dbReference>
<dbReference type="Gene3D" id="1.25.40.10">
    <property type="entry name" value="Tetratricopeptide repeat domain"/>
    <property type="match status" value="1"/>
</dbReference>
<keyword evidence="1" id="KW-0802">TPR repeat</keyword>
<evidence type="ECO:0000313" key="2">
    <source>
        <dbReference type="EMBL" id="AIF49480.1"/>
    </source>
</evidence>
<feature type="repeat" description="TPR" evidence="1">
    <location>
        <begin position="114"/>
        <end position="147"/>
    </location>
</feature>
<sequence>MNSRLQGLGPSATQQVMTAAQALDAGRADEADRQLERVLAAYPDHPEVLRMKAGIHSLRGRHNDAVQLMRRALAQRPQDALYHNTLGSLLGAAGDYEGAIGALSRTCELEPGLAMAWYNLGVMLTKSVRNEEATEALQQALKREPGHVAARALLANLLRTRGHVDEAAAEYRRIIALRPSFGLAWWGLADLRTQRFDAQDVAQMQAALERPDATENDRIAIGFALARAFDDEGQYARSLDALARANATARRYQAWDAPLFSTGVASVADAFDPPPAGSKAALGSEVIFITSLPRSGSTLVEQILASHSSVEGAGELPDLPRVLAEETQRLGGKPIPQWAREATPEDWQRLGQRYLDRTAHWRRERPVFTDKLPNNWIYIGAIRAMLPGARVIAVRRDPLETCFSCYRQPLDAANGYSRSFDDLASFWRDFDRSVSRGAALHPGHVREHSYEAMVTDPETQIRELLAFCGLPFEEACLNFHENRRVVRSPSATQVRQPMRKDTARSHRYGALLNPLRAALGLPAFSE</sequence>
<dbReference type="InterPro" id="IPR027417">
    <property type="entry name" value="P-loop_NTPase"/>
</dbReference>
<dbReference type="SUPFAM" id="SSF48452">
    <property type="entry name" value="TPR-like"/>
    <property type="match status" value="1"/>
</dbReference>
<proteinExistence type="predicted"/>
<dbReference type="GO" id="GO:0016740">
    <property type="term" value="F:transferase activity"/>
    <property type="evidence" value="ECO:0007669"/>
    <property type="project" value="UniProtKB-KW"/>
</dbReference>
<dbReference type="RefSeq" id="WP_026033919.1">
    <property type="nucleotide sequence ID" value="NZ_ALOY01000151.1"/>
</dbReference>
<reference evidence="2 3" key="1">
    <citation type="submission" date="2014-07" db="EMBL/GenBank/DDBJ databases">
        <title>Complete Genome Sequence of Dyella japonica Strain A8 Isolated from Malaysian Tropical Soil.</title>
        <authorList>
            <person name="Hui R.K.H."/>
            <person name="Chen J.-W."/>
            <person name="Chan K.-G."/>
            <person name="Leung F.C.C."/>
        </authorList>
    </citation>
    <scope>NUCLEOTIDE SEQUENCE [LARGE SCALE GENOMIC DNA]</scope>
    <source>
        <strain evidence="2 3">A8</strain>
    </source>
</reference>
<organism evidence="2 3">
    <name type="scientific">Dyella japonica A8</name>
    <dbReference type="NCBI Taxonomy" id="1217721"/>
    <lineage>
        <taxon>Bacteria</taxon>
        <taxon>Pseudomonadati</taxon>
        <taxon>Pseudomonadota</taxon>
        <taxon>Gammaproteobacteria</taxon>
        <taxon>Lysobacterales</taxon>
        <taxon>Rhodanobacteraceae</taxon>
        <taxon>Dyella</taxon>
    </lineage>
</organism>
<dbReference type="STRING" id="1217721.HY57_20550"/>
<dbReference type="InterPro" id="IPR019734">
    <property type="entry name" value="TPR_rpt"/>
</dbReference>
<dbReference type="PROSITE" id="PS50005">
    <property type="entry name" value="TPR"/>
    <property type="match status" value="1"/>
</dbReference>
<dbReference type="KEGG" id="dja:HY57_20550"/>
<keyword evidence="3" id="KW-1185">Reference proteome</keyword>
<dbReference type="PATRIC" id="fig|1217721.7.peg.4209"/>
<dbReference type="Gene3D" id="3.40.50.300">
    <property type="entry name" value="P-loop containing nucleotide triphosphate hydrolases"/>
    <property type="match status" value="1"/>
</dbReference>
<dbReference type="InterPro" id="IPR011990">
    <property type="entry name" value="TPR-like_helical_dom_sf"/>
</dbReference>
<dbReference type="PANTHER" id="PTHR44809:SF1">
    <property type="entry name" value="PROTEIN O-MANNOSYL-TRANSFERASE TMTC1"/>
    <property type="match status" value="1"/>
</dbReference>
<dbReference type="Proteomes" id="UP000027987">
    <property type="component" value="Chromosome"/>
</dbReference>
<dbReference type="InterPro" id="IPR052943">
    <property type="entry name" value="TMTC_O-mannosyl-trnsfr"/>
</dbReference>
<gene>
    <name evidence="2" type="ORF">HY57_20550</name>
</gene>
<keyword evidence="2" id="KW-0808">Transferase</keyword>
<accession>A0A075K5R6</accession>
<evidence type="ECO:0000313" key="3">
    <source>
        <dbReference type="Proteomes" id="UP000027987"/>
    </source>
</evidence>
<dbReference type="PANTHER" id="PTHR44809">
    <property type="match status" value="1"/>
</dbReference>
<name>A0A075K5R6_9GAMM</name>
<dbReference type="EMBL" id="CP008884">
    <property type="protein sequence ID" value="AIF49480.1"/>
    <property type="molecule type" value="Genomic_DNA"/>
</dbReference>
<dbReference type="SUPFAM" id="SSF52540">
    <property type="entry name" value="P-loop containing nucleoside triphosphate hydrolases"/>
    <property type="match status" value="1"/>
</dbReference>
<dbReference type="HOGENOM" id="CLU_017034_1_0_6"/>
<protein>
    <submittedName>
        <fullName evidence="2">Sulfotransferase</fullName>
    </submittedName>
</protein>